<dbReference type="GO" id="GO:0046872">
    <property type="term" value="F:metal ion binding"/>
    <property type="evidence" value="ECO:0007669"/>
    <property type="project" value="UniProtKB-KW"/>
</dbReference>
<keyword evidence="4" id="KW-1185">Reference proteome</keyword>
<comment type="similarity">
    <text evidence="1">Belongs to the DinB family.</text>
</comment>
<evidence type="ECO:0000313" key="4">
    <source>
        <dbReference type="Proteomes" id="UP000320593"/>
    </source>
</evidence>
<keyword evidence="2" id="KW-0479">Metal-binding</keyword>
<dbReference type="OrthoDB" id="9807509at2"/>
<dbReference type="Pfam" id="PF05163">
    <property type="entry name" value="DinB"/>
    <property type="match status" value="1"/>
</dbReference>
<dbReference type="InterPro" id="IPR034660">
    <property type="entry name" value="DinB/YfiT-like"/>
</dbReference>
<dbReference type="PANTHER" id="PTHR37302:SF1">
    <property type="entry name" value="PROTEIN DINB"/>
    <property type="match status" value="1"/>
</dbReference>
<proteinExistence type="inferred from homology"/>
<dbReference type="EMBL" id="VLLF01000001">
    <property type="protein sequence ID" value="TWI93224.1"/>
    <property type="molecule type" value="Genomic_DNA"/>
</dbReference>
<name>A0A562TIT4_9HYPH</name>
<sequence length="189" mass="21348">MKSIIRMMCDYNAWANRRLLDDCTKVSQSGFGKFISGETGSLCEVLSRGLQIDQSWLARLVDENAPSLINARHPIREFSEYRYHRMTADDRLVAYAHDVTEAQLVRPLRHFNNTDCGDVSMPAALALFYLFQQQTHYRAQAQVALSLLDVACADLDMMIFQRLSGLASIEPSMGSNVHKLPIATRIFAC</sequence>
<dbReference type="Proteomes" id="UP000320593">
    <property type="component" value="Unassembled WGS sequence"/>
</dbReference>
<gene>
    <name evidence="3" type="ORF">JM93_00779</name>
</gene>
<evidence type="ECO:0000313" key="3">
    <source>
        <dbReference type="EMBL" id="TWI93224.1"/>
    </source>
</evidence>
<evidence type="ECO:0000256" key="1">
    <source>
        <dbReference type="ARBA" id="ARBA00008635"/>
    </source>
</evidence>
<protein>
    <submittedName>
        <fullName evidence="3">Putative damage-inducible protein DinB</fullName>
    </submittedName>
</protein>
<accession>A0A562TIT4</accession>
<reference evidence="3 4" key="1">
    <citation type="submission" date="2019-07" db="EMBL/GenBank/DDBJ databases">
        <title>Genomic Encyclopedia of Archaeal and Bacterial Type Strains, Phase II (KMG-II): from individual species to whole genera.</title>
        <authorList>
            <person name="Goeker M."/>
        </authorList>
    </citation>
    <scope>NUCLEOTIDE SEQUENCE [LARGE SCALE GENOMIC DNA]</scope>
    <source>
        <strain evidence="3 4">ATCC BAA-252</strain>
    </source>
</reference>
<dbReference type="RefSeq" id="WP_145340709.1">
    <property type="nucleotide sequence ID" value="NZ_SMLY01000051.1"/>
</dbReference>
<evidence type="ECO:0000256" key="2">
    <source>
        <dbReference type="ARBA" id="ARBA00022723"/>
    </source>
</evidence>
<organism evidence="3 4">
    <name type="scientific">Roseibium hamelinense</name>
    <dbReference type="NCBI Taxonomy" id="150831"/>
    <lineage>
        <taxon>Bacteria</taxon>
        <taxon>Pseudomonadati</taxon>
        <taxon>Pseudomonadota</taxon>
        <taxon>Alphaproteobacteria</taxon>
        <taxon>Hyphomicrobiales</taxon>
        <taxon>Stappiaceae</taxon>
        <taxon>Roseibium</taxon>
    </lineage>
</organism>
<dbReference type="PANTHER" id="PTHR37302">
    <property type="entry name" value="SLR1116 PROTEIN"/>
    <property type="match status" value="1"/>
</dbReference>
<comment type="caution">
    <text evidence="3">The sequence shown here is derived from an EMBL/GenBank/DDBJ whole genome shotgun (WGS) entry which is preliminary data.</text>
</comment>
<dbReference type="SUPFAM" id="SSF109854">
    <property type="entry name" value="DinB/YfiT-like putative metalloenzymes"/>
    <property type="match status" value="1"/>
</dbReference>
<dbReference type="InterPro" id="IPR007837">
    <property type="entry name" value="DinB"/>
</dbReference>
<dbReference type="Gene3D" id="1.20.120.450">
    <property type="entry name" value="dinb family like domain"/>
    <property type="match status" value="1"/>
</dbReference>
<dbReference type="AlphaFoldDB" id="A0A562TIT4"/>